<evidence type="ECO:0000259" key="3">
    <source>
        <dbReference type="Pfam" id="PF00588"/>
    </source>
</evidence>
<protein>
    <submittedName>
        <fullName evidence="5">Aste57867_14514 protein</fullName>
    </submittedName>
</protein>
<dbReference type="PANTHER" id="PTHR43191:SF7">
    <property type="entry name" value="OBP33PEP LIKE PROTEIN"/>
    <property type="match status" value="1"/>
</dbReference>
<dbReference type="InterPro" id="IPR001537">
    <property type="entry name" value="SpoU_MeTrfase"/>
</dbReference>
<accession>A0A485L0U4</accession>
<dbReference type="OrthoDB" id="270651at2759"/>
<name>A0A485L0U4_9STRA</name>
<keyword evidence="2" id="KW-0808">Transferase</keyword>
<dbReference type="InterPro" id="IPR051259">
    <property type="entry name" value="rRNA_Methyltransferase"/>
</dbReference>
<keyword evidence="1" id="KW-0489">Methyltransferase</keyword>
<sequence>MVPRRDWRFNSLGAMSNALTPPAPTPAAPSSSMYLIINNIQKRKNIRDMLLSASAFGVVEVFVVGHKLLSFDQALNVEDVLPDFVFPFRITRFATLVECRDHLKALGVTIIGIEILHNAKSVNDPDVFAGPTALMVGNEGSGLSDAQLAICDRFAYIPQYGGGTASLNVTVAASIVMHSFAVWAHGCLHSPSTDSS</sequence>
<dbReference type="PANTHER" id="PTHR43191">
    <property type="entry name" value="RRNA METHYLTRANSFERASE 3"/>
    <property type="match status" value="1"/>
</dbReference>
<dbReference type="InterPro" id="IPR029026">
    <property type="entry name" value="tRNA_m1G_MTases_N"/>
</dbReference>
<dbReference type="Pfam" id="PF00588">
    <property type="entry name" value="SpoU_methylase"/>
    <property type="match status" value="1"/>
</dbReference>
<evidence type="ECO:0000256" key="1">
    <source>
        <dbReference type="ARBA" id="ARBA00022603"/>
    </source>
</evidence>
<dbReference type="EMBL" id="CAADRA010005566">
    <property type="protein sequence ID" value="VFT91336.1"/>
    <property type="molecule type" value="Genomic_DNA"/>
</dbReference>
<dbReference type="GO" id="GO:0008173">
    <property type="term" value="F:RNA methyltransferase activity"/>
    <property type="evidence" value="ECO:0007669"/>
    <property type="project" value="InterPro"/>
</dbReference>
<dbReference type="GO" id="GO:0006396">
    <property type="term" value="P:RNA processing"/>
    <property type="evidence" value="ECO:0007669"/>
    <property type="project" value="InterPro"/>
</dbReference>
<feature type="domain" description="tRNA/rRNA methyltransferase SpoU type" evidence="3">
    <location>
        <begin position="33"/>
        <end position="178"/>
    </location>
</feature>
<evidence type="ECO:0000256" key="2">
    <source>
        <dbReference type="ARBA" id="ARBA00022679"/>
    </source>
</evidence>
<reference evidence="4" key="2">
    <citation type="submission" date="2019-06" db="EMBL/GenBank/DDBJ databases">
        <title>Genomics analysis of Aphanomyces spp. identifies a new class of oomycete effector associated with host adaptation.</title>
        <authorList>
            <person name="Gaulin E."/>
        </authorList>
    </citation>
    <scope>NUCLEOTIDE SEQUENCE</scope>
    <source>
        <strain evidence="4">CBS 578.67</strain>
    </source>
</reference>
<organism evidence="5 6">
    <name type="scientific">Aphanomyces stellatus</name>
    <dbReference type="NCBI Taxonomy" id="120398"/>
    <lineage>
        <taxon>Eukaryota</taxon>
        <taxon>Sar</taxon>
        <taxon>Stramenopiles</taxon>
        <taxon>Oomycota</taxon>
        <taxon>Saprolegniomycetes</taxon>
        <taxon>Saprolegniales</taxon>
        <taxon>Verrucalvaceae</taxon>
        <taxon>Aphanomyces</taxon>
    </lineage>
</organism>
<dbReference type="EMBL" id="VJMH01005545">
    <property type="protein sequence ID" value="KAF0694618.1"/>
    <property type="molecule type" value="Genomic_DNA"/>
</dbReference>
<dbReference type="InterPro" id="IPR029028">
    <property type="entry name" value="Alpha/beta_knot_MTases"/>
</dbReference>
<gene>
    <name evidence="5" type="primary">Aste57867_14514</name>
    <name evidence="4" type="ORF">As57867_014460</name>
    <name evidence="5" type="ORF">ASTE57867_14514</name>
</gene>
<dbReference type="AlphaFoldDB" id="A0A485L0U4"/>
<evidence type="ECO:0000313" key="6">
    <source>
        <dbReference type="Proteomes" id="UP000332933"/>
    </source>
</evidence>
<dbReference type="GO" id="GO:0003723">
    <property type="term" value="F:RNA binding"/>
    <property type="evidence" value="ECO:0007669"/>
    <property type="project" value="InterPro"/>
</dbReference>
<evidence type="ECO:0000313" key="4">
    <source>
        <dbReference type="EMBL" id="KAF0694618.1"/>
    </source>
</evidence>
<evidence type="ECO:0000313" key="5">
    <source>
        <dbReference type="EMBL" id="VFT91336.1"/>
    </source>
</evidence>
<proteinExistence type="predicted"/>
<dbReference type="SUPFAM" id="SSF75217">
    <property type="entry name" value="alpha/beta knot"/>
    <property type="match status" value="1"/>
</dbReference>
<dbReference type="Gene3D" id="3.40.1280.10">
    <property type="match status" value="1"/>
</dbReference>
<dbReference type="Proteomes" id="UP000332933">
    <property type="component" value="Unassembled WGS sequence"/>
</dbReference>
<reference evidence="5 6" key="1">
    <citation type="submission" date="2019-03" db="EMBL/GenBank/DDBJ databases">
        <authorList>
            <person name="Gaulin E."/>
            <person name="Dumas B."/>
        </authorList>
    </citation>
    <scope>NUCLEOTIDE SEQUENCE [LARGE SCALE GENOMIC DNA]</scope>
    <source>
        <strain evidence="5">CBS 568.67</strain>
    </source>
</reference>
<dbReference type="GO" id="GO:0032259">
    <property type="term" value="P:methylation"/>
    <property type="evidence" value="ECO:0007669"/>
    <property type="project" value="UniProtKB-KW"/>
</dbReference>
<keyword evidence="6" id="KW-1185">Reference proteome</keyword>